<reference evidence="1 2" key="1">
    <citation type="submission" date="2021-01" db="EMBL/GenBank/DDBJ databases">
        <title>WGS of actinomycetes isolated from Thailand.</title>
        <authorList>
            <person name="Thawai C."/>
        </authorList>
    </citation>
    <scope>NUCLEOTIDE SEQUENCE [LARGE SCALE GENOMIC DNA]</scope>
    <source>
        <strain evidence="1 2">LPG 2</strain>
    </source>
</reference>
<keyword evidence="2" id="KW-1185">Reference proteome</keyword>
<organism evidence="1 2">
    <name type="scientific">Nocardia acididurans</name>
    <dbReference type="NCBI Taxonomy" id="2802282"/>
    <lineage>
        <taxon>Bacteria</taxon>
        <taxon>Bacillati</taxon>
        <taxon>Actinomycetota</taxon>
        <taxon>Actinomycetes</taxon>
        <taxon>Mycobacteriales</taxon>
        <taxon>Nocardiaceae</taxon>
        <taxon>Nocardia</taxon>
    </lineage>
</organism>
<gene>
    <name evidence="1" type="ORF">JK358_36665</name>
</gene>
<evidence type="ECO:0008006" key="3">
    <source>
        <dbReference type="Google" id="ProtNLM"/>
    </source>
</evidence>
<name>A0ABS1MJU8_9NOCA</name>
<evidence type="ECO:0000313" key="1">
    <source>
        <dbReference type="EMBL" id="MBL1079944.1"/>
    </source>
</evidence>
<sequence>MTTSAELMSALAAGRLDIRITGTVRSLAAVTLPPGVRLRGGALEGGGLRLTRDNTVADIRVTVTESGTAITNDCAETDLGILTLHSVRTIGRVLLRADGVVRAGHIDIDDLHVETANPGGRAGHPAGSGGARYGAITVVNRQRDPAAALSARLRRLRVGSSRAPVQGCGVVVGGRHDGDGGKLWVQEMSIDEAHIGGETSAPRGWLVEAAVLVQPGGHVGDLVIGGSLACYGPHQVGLYNRGSITRCFAFQSITASGRGGVGVRNLGRIGTLAVVGPLITYGRDGHGVDLRGGGIATAAFRSVTTYGCGAVGVLVANSVGRLHIAEDVRTYGDLGSDGGEPATGLSIQRAGRIGTLDVTGRIISHGADSPALEVSGALGATRIAGGVMAYGPRADGIRVHGVRVLDLDDVVVGSDSGRALRLVPIPRRPPCVPRADRLAG</sequence>
<proteinExistence type="predicted"/>
<dbReference type="Proteomes" id="UP000602198">
    <property type="component" value="Unassembled WGS sequence"/>
</dbReference>
<accession>A0ABS1MJU8</accession>
<protein>
    <recommendedName>
        <fullName evidence="3">Right handed beta helix domain-containing protein</fullName>
    </recommendedName>
</protein>
<dbReference type="RefSeq" id="WP_201957906.1">
    <property type="nucleotide sequence ID" value="NZ_JAERRJ010000021.1"/>
</dbReference>
<dbReference type="EMBL" id="JAERRJ010000021">
    <property type="protein sequence ID" value="MBL1079944.1"/>
    <property type="molecule type" value="Genomic_DNA"/>
</dbReference>
<evidence type="ECO:0000313" key="2">
    <source>
        <dbReference type="Proteomes" id="UP000602198"/>
    </source>
</evidence>
<comment type="caution">
    <text evidence="1">The sequence shown here is derived from an EMBL/GenBank/DDBJ whole genome shotgun (WGS) entry which is preliminary data.</text>
</comment>